<evidence type="ECO:0000256" key="7">
    <source>
        <dbReference type="ARBA" id="ARBA00023237"/>
    </source>
</evidence>
<evidence type="ECO:0000256" key="9">
    <source>
        <dbReference type="RuleBase" id="RU003357"/>
    </source>
</evidence>
<evidence type="ECO:0000256" key="5">
    <source>
        <dbReference type="ARBA" id="ARBA00023077"/>
    </source>
</evidence>
<sequence>MKNNTVIPFIKGALKFTLFLLILSNLQFVFAQNTTILDKKITITFKNDDITSALDKIKKAVDCNFAYESIQLKKEHSISKNYTNTALRGILNDILVEHQIYYAVRGNVILIRTDVEKKQVSGKVITPDGNPAAFVSVVLKSTNYGASTDENGNFNFYAPEGNYKIVVSSIGFKSEEKPITIVSDNVTQINFTLSKALENLEEIIVSAGRTSEKLSEISSSISVLASRDIKQISQYSNVVSDLVARIPGANIQTNRQQTRGQYLRGRNMLILIDGVPQSSPLFVTGNMNLLDPSAIERIEVVKGSTSIYGNGAEGGIINYITKKNITANTFESNTTIGSSISLTEPSHTSGSSFSQFFNGRVKKWNYVLGGTYKQFGIKRDANGEILSPRDGLGETQWYNAFAKIGYEIGNGYDIGVMYNFFSNNQRTELSPVVGVYGESPSTGIFGLQGVESPTRGVEYNHNLKFTLSKKNIYKNTDLTASYYLQNFKTIYDSFAYFANVSEGLSAGQPGVTTKQSGLRFNLKTDYSFSNNFNGNLVYGLDLLRNKTAQPMKDGRVFAPEMDMKNYALYFQTKAKYNDLIIRAGSRYEIINIAVDDYTTLFRNNGETAGGGIDINGGEQDYRAITFNFGLRYNVLNSIQPYTNFSQSFSVGELGRILRSTEDPNIITDNIEDAKAVITNNFELGLAGNITENISYKGNYFISHSKLGTTYTEKSNGFFELARLPEKIYGLEFELGFSVNQKLDVDLSLATIEGKVDSNNNKNFNDAEDSYISGLRISPTIFRSSINYKVTSKWELNIASIISGKRDKFSENENGRYSFGQAPVKSTFVTNLFTSYKLTKNTSLLVGIENLFNSDYYPIYSQYSGRAADYIKGDGINGKVSLNIKL</sequence>
<evidence type="ECO:0000259" key="11">
    <source>
        <dbReference type="Pfam" id="PF07715"/>
    </source>
</evidence>
<dbReference type="SUPFAM" id="SSF49464">
    <property type="entry name" value="Carboxypeptidase regulatory domain-like"/>
    <property type="match status" value="1"/>
</dbReference>
<proteinExistence type="inferred from homology"/>
<dbReference type="EMBL" id="BMWS01000004">
    <property type="protein sequence ID" value="GGX08549.1"/>
    <property type="molecule type" value="Genomic_DNA"/>
</dbReference>
<keyword evidence="5 9" id="KW-0798">TonB box</keyword>
<dbReference type="InterPro" id="IPR039426">
    <property type="entry name" value="TonB-dep_rcpt-like"/>
</dbReference>
<dbReference type="RefSeq" id="WP_027411383.1">
    <property type="nucleotide sequence ID" value="NZ_BMWS01000004.1"/>
</dbReference>
<reference evidence="12 13" key="1">
    <citation type="journal article" date="2014" name="Int. J. Syst. Evol. Microbiol.">
        <title>Complete genome sequence of Corynebacterium casei LMG S-19264T (=DSM 44701T), isolated from a smear-ripened cheese.</title>
        <authorList>
            <consortium name="US DOE Joint Genome Institute (JGI-PGF)"/>
            <person name="Walter F."/>
            <person name="Albersmeier A."/>
            <person name="Kalinowski J."/>
            <person name="Ruckert C."/>
        </authorList>
    </citation>
    <scope>NUCLEOTIDE SEQUENCE [LARGE SCALE GENOMIC DNA]</scope>
    <source>
        <strain evidence="12 13">KCTC 12285</strain>
    </source>
</reference>
<dbReference type="Gene3D" id="2.60.40.1120">
    <property type="entry name" value="Carboxypeptidase-like, regulatory domain"/>
    <property type="match status" value="1"/>
</dbReference>
<protein>
    <submittedName>
        <fullName evidence="12">TonB-dependent receptor</fullName>
    </submittedName>
</protein>
<name>A0A918JSQ9_9FLAO</name>
<keyword evidence="3 8" id="KW-1134">Transmembrane beta strand</keyword>
<feature type="domain" description="TonB-dependent receptor-like beta-barrel" evidence="10">
    <location>
        <begin position="416"/>
        <end position="850"/>
    </location>
</feature>
<dbReference type="Gene3D" id="2.40.170.20">
    <property type="entry name" value="TonB-dependent receptor, beta-barrel domain"/>
    <property type="match status" value="1"/>
</dbReference>
<dbReference type="SUPFAM" id="SSF56935">
    <property type="entry name" value="Porins"/>
    <property type="match status" value="1"/>
</dbReference>
<dbReference type="InterPro" id="IPR012910">
    <property type="entry name" value="Plug_dom"/>
</dbReference>
<dbReference type="PANTHER" id="PTHR30069">
    <property type="entry name" value="TONB-DEPENDENT OUTER MEMBRANE RECEPTOR"/>
    <property type="match status" value="1"/>
</dbReference>
<evidence type="ECO:0000256" key="4">
    <source>
        <dbReference type="ARBA" id="ARBA00022692"/>
    </source>
</evidence>
<comment type="similarity">
    <text evidence="8 9">Belongs to the TonB-dependent receptor family.</text>
</comment>
<dbReference type="Pfam" id="PF13715">
    <property type="entry name" value="CarbopepD_reg_2"/>
    <property type="match status" value="1"/>
</dbReference>
<dbReference type="Proteomes" id="UP000601108">
    <property type="component" value="Unassembled WGS sequence"/>
</dbReference>
<dbReference type="GO" id="GO:0009279">
    <property type="term" value="C:cell outer membrane"/>
    <property type="evidence" value="ECO:0007669"/>
    <property type="project" value="UniProtKB-SubCell"/>
</dbReference>
<evidence type="ECO:0000259" key="10">
    <source>
        <dbReference type="Pfam" id="PF00593"/>
    </source>
</evidence>
<dbReference type="GO" id="GO:0015344">
    <property type="term" value="F:siderophore uptake transmembrane transporter activity"/>
    <property type="evidence" value="ECO:0007669"/>
    <property type="project" value="TreeGrafter"/>
</dbReference>
<comment type="caution">
    <text evidence="12">The sequence shown here is derived from an EMBL/GenBank/DDBJ whole genome shotgun (WGS) entry which is preliminary data.</text>
</comment>
<evidence type="ECO:0000313" key="13">
    <source>
        <dbReference type="Proteomes" id="UP000601108"/>
    </source>
</evidence>
<accession>A0A918JSQ9</accession>
<organism evidence="12 13">
    <name type="scientific">Aquimarina muelleri</name>
    <dbReference type="NCBI Taxonomy" id="279356"/>
    <lineage>
        <taxon>Bacteria</taxon>
        <taxon>Pseudomonadati</taxon>
        <taxon>Bacteroidota</taxon>
        <taxon>Flavobacteriia</taxon>
        <taxon>Flavobacteriales</taxon>
        <taxon>Flavobacteriaceae</taxon>
        <taxon>Aquimarina</taxon>
    </lineage>
</organism>
<keyword evidence="4 8" id="KW-0812">Transmembrane</keyword>
<evidence type="ECO:0000313" key="12">
    <source>
        <dbReference type="EMBL" id="GGX08549.1"/>
    </source>
</evidence>
<comment type="subcellular location">
    <subcellularLocation>
        <location evidence="1 8">Cell outer membrane</location>
        <topology evidence="1 8">Multi-pass membrane protein</topology>
    </subcellularLocation>
</comment>
<dbReference type="PANTHER" id="PTHR30069:SF42">
    <property type="entry name" value="FERRIC AEROBACTIN RECEPTOR"/>
    <property type="match status" value="1"/>
</dbReference>
<feature type="domain" description="TonB-dependent receptor plug" evidence="11">
    <location>
        <begin position="214"/>
        <end position="316"/>
    </location>
</feature>
<keyword evidence="2 8" id="KW-0813">Transport</keyword>
<dbReference type="GO" id="GO:0044718">
    <property type="term" value="P:siderophore transmembrane transport"/>
    <property type="evidence" value="ECO:0007669"/>
    <property type="project" value="TreeGrafter"/>
</dbReference>
<dbReference type="AlphaFoldDB" id="A0A918JSQ9"/>
<dbReference type="Pfam" id="PF07715">
    <property type="entry name" value="Plug"/>
    <property type="match status" value="1"/>
</dbReference>
<dbReference type="InterPro" id="IPR000531">
    <property type="entry name" value="Beta-barrel_TonB"/>
</dbReference>
<dbReference type="InterPro" id="IPR036942">
    <property type="entry name" value="Beta-barrel_TonB_sf"/>
</dbReference>
<dbReference type="InterPro" id="IPR037066">
    <property type="entry name" value="Plug_dom_sf"/>
</dbReference>
<gene>
    <name evidence="12" type="ORF">GCM10007384_07860</name>
</gene>
<dbReference type="Pfam" id="PF00593">
    <property type="entry name" value="TonB_dep_Rec_b-barrel"/>
    <property type="match status" value="1"/>
</dbReference>
<keyword evidence="12" id="KW-0675">Receptor</keyword>
<evidence type="ECO:0000256" key="6">
    <source>
        <dbReference type="ARBA" id="ARBA00023136"/>
    </source>
</evidence>
<evidence type="ECO:0000256" key="8">
    <source>
        <dbReference type="PROSITE-ProRule" id="PRU01360"/>
    </source>
</evidence>
<dbReference type="PROSITE" id="PS52016">
    <property type="entry name" value="TONB_DEPENDENT_REC_3"/>
    <property type="match status" value="1"/>
</dbReference>
<evidence type="ECO:0000256" key="1">
    <source>
        <dbReference type="ARBA" id="ARBA00004571"/>
    </source>
</evidence>
<keyword evidence="13" id="KW-1185">Reference proteome</keyword>
<evidence type="ECO:0000256" key="3">
    <source>
        <dbReference type="ARBA" id="ARBA00022452"/>
    </source>
</evidence>
<keyword evidence="6 8" id="KW-0472">Membrane</keyword>
<dbReference type="InterPro" id="IPR008969">
    <property type="entry name" value="CarboxyPept-like_regulatory"/>
</dbReference>
<dbReference type="Gene3D" id="2.170.130.10">
    <property type="entry name" value="TonB-dependent receptor, plug domain"/>
    <property type="match status" value="1"/>
</dbReference>
<evidence type="ECO:0000256" key="2">
    <source>
        <dbReference type="ARBA" id="ARBA00022448"/>
    </source>
</evidence>
<keyword evidence="7 8" id="KW-0998">Cell outer membrane</keyword>